<dbReference type="RefSeq" id="XP_065668369.1">
    <property type="nucleotide sequence ID" value="XM_065812297.1"/>
</dbReference>
<reference evidence="2" key="1">
    <citation type="submission" date="2025-08" db="UniProtKB">
        <authorList>
            <consortium name="RefSeq"/>
        </authorList>
    </citation>
    <scope>IDENTIFICATION</scope>
</reference>
<evidence type="ECO:0000313" key="1">
    <source>
        <dbReference type="Proteomes" id="UP001652625"/>
    </source>
</evidence>
<gene>
    <name evidence="2" type="primary">LOC100205034</name>
</gene>
<keyword evidence="1" id="KW-1185">Reference proteome</keyword>
<dbReference type="Proteomes" id="UP001652625">
    <property type="component" value="Chromosome 12"/>
</dbReference>
<dbReference type="GeneID" id="100205034"/>
<name>A0ABM4D293_HYDVU</name>
<protein>
    <submittedName>
        <fullName evidence="2">Uncharacterized protein LOC100205034 isoform X3</fullName>
    </submittedName>
</protein>
<proteinExistence type="predicted"/>
<accession>A0ABM4D293</accession>
<evidence type="ECO:0000313" key="2">
    <source>
        <dbReference type="RefSeq" id="XP_065668369.1"/>
    </source>
</evidence>
<sequence>MSYTFSKLVKKTITTSDSVNVKKTENVDVNTFELSELLKEYVIVPVGSETKEYVIVPVGSETKEYVIVPVGSETKEQQTIFSSSEIETSPNQNISLNMSLNSSLDDKNVFTKNKAHLSKLLHLKNKPIVEYCVQLLNNRDNLVHMINSIKKEVVINDGSAEPKYKSLGDILSTVDSYLRRKEWNWVSLGVNPFSFYVKKLMEIREVEDKERFIKDSEKFLQIYESRSGETDVLNHSDYWGSLQQMMSGKVIADFVAKDYGPLDPIFGILLNPTTGRVGPGDTGLIHNILFDRDGPMAYHAAVHDAFGYLKTFHNIGPGYNYLGGISAIETENCMAGQTSGLLFWKFVINNIKEIKSKESAEQSEANNPKKF</sequence>
<organism evidence="1 2">
    <name type="scientific">Hydra vulgaris</name>
    <name type="common">Hydra</name>
    <name type="synonym">Hydra attenuata</name>
    <dbReference type="NCBI Taxonomy" id="6087"/>
    <lineage>
        <taxon>Eukaryota</taxon>
        <taxon>Metazoa</taxon>
        <taxon>Cnidaria</taxon>
        <taxon>Hydrozoa</taxon>
        <taxon>Hydroidolina</taxon>
        <taxon>Anthoathecata</taxon>
        <taxon>Aplanulata</taxon>
        <taxon>Hydridae</taxon>
        <taxon>Hydra</taxon>
    </lineage>
</organism>